<sequence length="52" mass="5756">MSLCMYVQIGWKIGFTNGLFLSTQAGTRVYVSAMCDTQSCYTVVCPLVLKLN</sequence>
<organism evidence="1 2">
    <name type="scientific">Gossypium arboreum</name>
    <name type="common">Tree cotton</name>
    <name type="synonym">Gossypium nanking</name>
    <dbReference type="NCBI Taxonomy" id="29729"/>
    <lineage>
        <taxon>Eukaryota</taxon>
        <taxon>Viridiplantae</taxon>
        <taxon>Streptophyta</taxon>
        <taxon>Embryophyta</taxon>
        <taxon>Tracheophyta</taxon>
        <taxon>Spermatophyta</taxon>
        <taxon>Magnoliopsida</taxon>
        <taxon>eudicotyledons</taxon>
        <taxon>Gunneridae</taxon>
        <taxon>Pentapetalae</taxon>
        <taxon>rosids</taxon>
        <taxon>malvids</taxon>
        <taxon>Malvales</taxon>
        <taxon>Malvaceae</taxon>
        <taxon>Malvoideae</taxon>
        <taxon>Gossypium</taxon>
    </lineage>
</organism>
<evidence type="ECO:0000313" key="2">
    <source>
        <dbReference type="Proteomes" id="UP000032142"/>
    </source>
</evidence>
<keyword evidence="2" id="KW-1185">Reference proteome</keyword>
<gene>
    <name evidence="1" type="ORF">F383_31146</name>
</gene>
<dbReference type="AlphaFoldDB" id="A0A0B0N2I8"/>
<name>A0A0B0N2I8_GOSAR</name>
<proteinExistence type="predicted"/>
<protein>
    <submittedName>
        <fullName evidence="1">Uncharacterized protein</fullName>
    </submittedName>
</protein>
<dbReference type="EMBL" id="JRRC01428933">
    <property type="protein sequence ID" value="KHG05371.1"/>
    <property type="molecule type" value="Genomic_DNA"/>
</dbReference>
<dbReference type="Proteomes" id="UP000032142">
    <property type="component" value="Unassembled WGS sequence"/>
</dbReference>
<reference evidence="2" key="1">
    <citation type="submission" date="2014-09" db="EMBL/GenBank/DDBJ databases">
        <authorList>
            <person name="Mudge J."/>
            <person name="Ramaraj T."/>
            <person name="Lindquist I.E."/>
            <person name="Bharti A.K."/>
            <person name="Sundararajan A."/>
            <person name="Cameron C.T."/>
            <person name="Woodward J.E."/>
            <person name="May G.D."/>
            <person name="Brubaker C."/>
            <person name="Broadhvest J."/>
            <person name="Wilkins T.A."/>
        </authorList>
    </citation>
    <scope>NUCLEOTIDE SEQUENCE</scope>
    <source>
        <strain evidence="2">cv. AKA8401</strain>
    </source>
</reference>
<evidence type="ECO:0000313" key="1">
    <source>
        <dbReference type="EMBL" id="KHG05371.1"/>
    </source>
</evidence>
<accession>A0A0B0N2I8</accession>
<comment type="caution">
    <text evidence="1">The sequence shown here is derived from an EMBL/GenBank/DDBJ whole genome shotgun (WGS) entry which is preliminary data.</text>
</comment>